<feature type="compositionally biased region" description="Low complexity" evidence="1">
    <location>
        <begin position="18"/>
        <end position="30"/>
    </location>
</feature>
<keyword evidence="2" id="KW-0812">Transmembrane</keyword>
<dbReference type="EMBL" id="JAVRFA010000004">
    <property type="protein sequence ID" value="MDT0394195.1"/>
    <property type="molecule type" value="Genomic_DNA"/>
</dbReference>
<proteinExistence type="predicted"/>
<evidence type="ECO:0008006" key="5">
    <source>
        <dbReference type="Google" id="ProtNLM"/>
    </source>
</evidence>
<keyword evidence="4" id="KW-1185">Reference proteome</keyword>
<comment type="caution">
    <text evidence="3">The sequence shown here is derived from an EMBL/GenBank/DDBJ whole genome shotgun (WGS) entry which is preliminary data.</text>
</comment>
<evidence type="ECO:0000256" key="1">
    <source>
        <dbReference type="SAM" id="MobiDB-lite"/>
    </source>
</evidence>
<evidence type="ECO:0000256" key="2">
    <source>
        <dbReference type="SAM" id="Phobius"/>
    </source>
</evidence>
<feature type="region of interest" description="Disordered" evidence="1">
    <location>
        <begin position="1"/>
        <end position="34"/>
    </location>
</feature>
<dbReference type="RefSeq" id="WP_311641805.1">
    <property type="nucleotide sequence ID" value="NZ_JAVRFA010000004.1"/>
</dbReference>
<reference evidence="4" key="1">
    <citation type="submission" date="2023-07" db="EMBL/GenBank/DDBJ databases">
        <title>30 novel species of actinomycetes from the DSMZ collection.</title>
        <authorList>
            <person name="Nouioui I."/>
        </authorList>
    </citation>
    <scope>NUCLEOTIDE SEQUENCE [LARGE SCALE GENOMIC DNA]</scope>
    <source>
        <strain evidence="4">DSM 41636</strain>
    </source>
</reference>
<feature type="compositionally biased region" description="Acidic residues" evidence="1">
    <location>
        <begin position="1"/>
        <end position="11"/>
    </location>
</feature>
<dbReference type="Proteomes" id="UP001183881">
    <property type="component" value="Unassembled WGS sequence"/>
</dbReference>
<protein>
    <recommendedName>
        <fullName evidence="5">LPXTG cell wall anchor domain-containing protein</fullName>
    </recommendedName>
</protein>
<sequence length="75" mass="7733">MGPAEESDEGVEVVLETDAPAAESSPAELPADAHRTGAEAPLALSDRRIPVLTLGVGLALVGLGIGFLGVRMRRR</sequence>
<evidence type="ECO:0000313" key="3">
    <source>
        <dbReference type="EMBL" id="MDT0394195.1"/>
    </source>
</evidence>
<evidence type="ECO:0000313" key="4">
    <source>
        <dbReference type="Proteomes" id="UP001183881"/>
    </source>
</evidence>
<gene>
    <name evidence="3" type="ORF">RM705_05660</name>
</gene>
<keyword evidence="2" id="KW-0472">Membrane</keyword>
<organism evidence="3 4">
    <name type="scientific">Streptomyces edwardsiae</name>
    <dbReference type="NCBI Taxonomy" id="3075527"/>
    <lineage>
        <taxon>Bacteria</taxon>
        <taxon>Bacillati</taxon>
        <taxon>Actinomycetota</taxon>
        <taxon>Actinomycetes</taxon>
        <taxon>Kitasatosporales</taxon>
        <taxon>Streptomycetaceae</taxon>
        <taxon>Streptomyces</taxon>
    </lineage>
</organism>
<keyword evidence="2" id="KW-1133">Transmembrane helix</keyword>
<name>A0ABU2PPX1_9ACTN</name>
<accession>A0ABU2PPX1</accession>
<feature type="transmembrane region" description="Helical" evidence="2">
    <location>
        <begin position="49"/>
        <end position="70"/>
    </location>
</feature>